<dbReference type="GO" id="GO:0046872">
    <property type="term" value="F:metal ion binding"/>
    <property type="evidence" value="ECO:0007669"/>
    <property type="project" value="UniProtKB-KW"/>
</dbReference>
<evidence type="ECO:0000256" key="11">
    <source>
        <dbReference type="ARBA" id="ARBA00023014"/>
    </source>
</evidence>
<reference evidence="15 16" key="1">
    <citation type="submission" date="2015-09" db="EMBL/GenBank/DDBJ databases">
        <authorList>
            <consortium name="Pathogen Informatics"/>
        </authorList>
    </citation>
    <scope>NUCLEOTIDE SEQUENCE [LARGE SCALE GENOMIC DNA]</scope>
    <source>
        <strain evidence="15 16">2789STDY5608625</strain>
    </source>
</reference>
<dbReference type="EMBL" id="CYTK01000002">
    <property type="protein sequence ID" value="CUI67510.1"/>
    <property type="molecule type" value="Genomic_DNA"/>
</dbReference>
<dbReference type="GO" id="GO:0050660">
    <property type="term" value="F:flavin adenine dinucleotide binding"/>
    <property type="evidence" value="ECO:0007669"/>
    <property type="project" value="TreeGrafter"/>
</dbReference>
<dbReference type="CDD" id="cd06198">
    <property type="entry name" value="FNR_like_3"/>
    <property type="match status" value="1"/>
</dbReference>
<evidence type="ECO:0000256" key="4">
    <source>
        <dbReference type="ARBA" id="ARBA00022692"/>
    </source>
</evidence>
<dbReference type="GO" id="GO:0016491">
    <property type="term" value="F:oxidoreductase activity"/>
    <property type="evidence" value="ECO:0007669"/>
    <property type="project" value="UniProtKB-KW"/>
</dbReference>
<evidence type="ECO:0000256" key="12">
    <source>
        <dbReference type="ARBA" id="ARBA00023136"/>
    </source>
</evidence>
<evidence type="ECO:0000256" key="8">
    <source>
        <dbReference type="ARBA" id="ARBA00022989"/>
    </source>
</evidence>
<feature type="transmembrane region" description="Helical" evidence="13">
    <location>
        <begin position="198"/>
        <end position="220"/>
    </location>
</feature>
<evidence type="ECO:0000256" key="6">
    <source>
        <dbReference type="ARBA" id="ARBA00022723"/>
    </source>
</evidence>
<keyword evidence="3" id="KW-0285">Flavoprotein</keyword>
<proteinExistence type="predicted"/>
<dbReference type="InterPro" id="IPR050415">
    <property type="entry name" value="MRET"/>
</dbReference>
<keyword evidence="8 13" id="KW-1133">Transmembrane helix</keyword>
<evidence type="ECO:0000259" key="14">
    <source>
        <dbReference type="PROSITE" id="PS51384"/>
    </source>
</evidence>
<keyword evidence="12 13" id="KW-0472">Membrane</keyword>
<keyword evidence="11" id="KW-0411">Iron-sulfur</keyword>
<evidence type="ECO:0000256" key="10">
    <source>
        <dbReference type="ARBA" id="ARBA00023004"/>
    </source>
</evidence>
<comment type="subcellular location">
    <subcellularLocation>
        <location evidence="2">Membrane</location>
        <topology evidence="2">Multi-pass membrane protein</topology>
    </subcellularLocation>
</comment>
<keyword evidence="9" id="KW-0560">Oxidoreductase</keyword>
<dbReference type="InterPro" id="IPR017938">
    <property type="entry name" value="Riboflavin_synthase-like_b-brl"/>
</dbReference>
<comment type="cofactor">
    <cofactor evidence="1">
        <name>FAD</name>
        <dbReference type="ChEBI" id="CHEBI:57692"/>
    </cofactor>
</comment>
<dbReference type="InterPro" id="IPR013130">
    <property type="entry name" value="Fe3_Rdtase_TM_dom"/>
</dbReference>
<dbReference type="Pfam" id="PF08022">
    <property type="entry name" value="FAD_binding_8"/>
    <property type="match status" value="1"/>
</dbReference>
<evidence type="ECO:0000313" key="16">
    <source>
        <dbReference type="Proteomes" id="UP000044098"/>
    </source>
</evidence>
<protein>
    <submittedName>
        <fullName evidence="15">2-halobenzoate 1,2-dioxygenase electron transfer component</fullName>
    </submittedName>
</protein>
<dbReference type="InterPro" id="IPR013112">
    <property type="entry name" value="FAD-bd_8"/>
</dbReference>
<evidence type="ECO:0000256" key="5">
    <source>
        <dbReference type="ARBA" id="ARBA00022714"/>
    </source>
</evidence>
<dbReference type="SUPFAM" id="SSF63380">
    <property type="entry name" value="Riboflavin synthase domain-like"/>
    <property type="match status" value="1"/>
</dbReference>
<evidence type="ECO:0000256" key="7">
    <source>
        <dbReference type="ARBA" id="ARBA00022827"/>
    </source>
</evidence>
<dbReference type="GO" id="GO:0016020">
    <property type="term" value="C:membrane"/>
    <property type="evidence" value="ECO:0007669"/>
    <property type="project" value="UniProtKB-SubCell"/>
</dbReference>
<organism evidence="15 16">
    <name type="scientific">Achromobacter aegrifaciens</name>
    <dbReference type="NCBI Taxonomy" id="1287736"/>
    <lineage>
        <taxon>Bacteria</taxon>
        <taxon>Pseudomonadati</taxon>
        <taxon>Pseudomonadota</taxon>
        <taxon>Betaproteobacteria</taxon>
        <taxon>Burkholderiales</taxon>
        <taxon>Alcaligenaceae</taxon>
        <taxon>Achromobacter</taxon>
    </lineage>
</organism>
<evidence type="ECO:0000313" key="15">
    <source>
        <dbReference type="EMBL" id="CUI67510.1"/>
    </source>
</evidence>
<feature type="transmembrane region" description="Helical" evidence="13">
    <location>
        <begin position="50"/>
        <end position="68"/>
    </location>
</feature>
<dbReference type="Gene3D" id="3.40.50.80">
    <property type="entry name" value="Nucleotide-binding domain of ferredoxin-NADP reductase (FNR) module"/>
    <property type="match status" value="1"/>
</dbReference>
<feature type="transmembrane region" description="Helical" evidence="13">
    <location>
        <begin position="89"/>
        <end position="107"/>
    </location>
</feature>
<keyword evidence="7" id="KW-0274">FAD</keyword>
<dbReference type="SFLD" id="SFLDG01168">
    <property type="entry name" value="Ferric_reductase_subgroup_(FRE"/>
    <property type="match status" value="1"/>
</dbReference>
<keyword evidence="5" id="KW-0001">2Fe-2S</keyword>
<dbReference type="Gene3D" id="2.40.30.10">
    <property type="entry name" value="Translation factors"/>
    <property type="match status" value="1"/>
</dbReference>
<evidence type="ECO:0000256" key="2">
    <source>
        <dbReference type="ARBA" id="ARBA00004141"/>
    </source>
</evidence>
<accession>A0AAD2KJ65</accession>
<feature type="transmembrane region" description="Helical" evidence="13">
    <location>
        <begin position="143"/>
        <end position="160"/>
    </location>
</feature>
<keyword evidence="10" id="KW-0408">Iron</keyword>
<dbReference type="AlphaFoldDB" id="A0AAD2KJ65"/>
<dbReference type="InterPro" id="IPR017927">
    <property type="entry name" value="FAD-bd_FR_type"/>
</dbReference>
<dbReference type="PROSITE" id="PS51384">
    <property type="entry name" value="FAD_FR"/>
    <property type="match status" value="1"/>
</dbReference>
<keyword evidence="4 13" id="KW-0812">Transmembrane</keyword>
<evidence type="ECO:0000256" key="13">
    <source>
        <dbReference type="SAM" id="Phobius"/>
    </source>
</evidence>
<dbReference type="SUPFAM" id="SSF52343">
    <property type="entry name" value="Ferredoxin reductase-like, C-terminal NADP-linked domain"/>
    <property type="match status" value="1"/>
</dbReference>
<evidence type="ECO:0000256" key="1">
    <source>
        <dbReference type="ARBA" id="ARBA00001974"/>
    </source>
</evidence>
<dbReference type="PANTHER" id="PTHR47354:SF8">
    <property type="entry name" value="1,2-PHENYLACETYL-COA EPOXIDASE, SUBUNIT E"/>
    <property type="match status" value="1"/>
</dbReference>
<feature type="transmembrane region" description="Helical" evidence="13">
    <location>
        <begin position="172"/>
        <end position="192"/>
    </location>
</feature>
<dbReference type="GO" id="GO:0051537">
    <property type="term" value="F:2 iron, 2 sulfur cluster binding"/>
    <property type="evidence" value="ECO:0007669"/>
    <property type="project" value="UniProtKB-KW"/>
</dbReference>
<keyword evidence="6" id="KW-0479">Metal-binding</keyword>
<evidence type="ECO:0000256" key="3">
    <source>
        <dbReference type="ARBA" id="ARBA00022630"/>
    </source>
</evidence>
<evidence type="ECO:0000256" key="9">
    <source>
        <dbReference type="ARBA" id="ARBA00023002"/>
    </source>
</evidence>
<sequence>MDTIMKPIGTGAAIGGFLLVLTLAWGLDAFILQPPATGAWYWVARQQGLYLTGVWSIGLMALIMLLALRPAWLERPLGGMDKIYRLHKWAGILAVSAGAAHWLLKLASGPLKSLADAGNRPARDVVLTLFESSRGLAKDLGEWSIYLLLAMLAITLWRRFPYRGWRLLHRAMPVLFLALAFHTAALAPARYWSGPVGLLLIPLLAAGSYAALVALLGRVGSGRRAQGRIMSLVHQPGDILEVSCELDANWREHQAGQFAFVTFDRKEGAHPYTIASAPVAGEPRVTFQIKALGDYTRGLARTLRIGQPVAVEGPYGRFQLEPDAAATSQVWVAGGIGVTPFLAWLEALQEGQAPTPRVWLHYCVRDASADPFVPLLKERCAALNGVTLAIHSAHDGDTLTAGALAQGEVAAGRVADVWFCGPAGLADALRRGLRKLGAKPVRWHQEAFQMR</sequence>
<dbReference type="Proteomes" id="UP000044098">
    <property type="component" value="Unassembled WGS sequence"/>
</dbReference>
<gene>
    <name evidence="15" type="primary">cbdC</name>
    <name evidence="15" type="ORF">ERS370000_01232</name>
</gene>
<dbReference type="SFLD" id="SFLDS00052">
    <property type="entry name" value="Ferric_Reductase_Domain"/>
    <property type="match status" value="1"/>
</dbReference>
<name>A0AAD2KJ65_ACHAE</name>
<dbReference type="InterPro" id="IPR039261">
    <property type="entry name" value="FNR_nucleotide-bd"/>
</dbReference>
<dbReference type="PANTHER" id="PTHR47354">
    <property type="entry name" value="NADH OXIDOREDUCTASE HCR"/>
    <property type="match status" value="1"/>
</dbReference>
<feature type="domain" description="FAD-binding FR-type" evidence="14">
    <location>
        <begin position="222"/>
        <end position="321"/>
    </location>
</feature>
<comment type="caution">
    <text evidence="15">The sequence shown here is derived from an EMBL/GenBank/DDBJ whole genome shotgun (WGS) entry which is preliminary data.</text>
</comment>
<dbReference type="Pfam" id="PF01794">
    <property type="entry name" value="Ferric_reduct"/>
    <property type="match status" value="1"/>
</dbReference>